<dbReference type="RefSeq" id="WP_377505067.1">
    <property type="nucleotide sequence ID" value="NZ_JBHSQS010000002.1"/>
</dbReference>
<accession>A0ABW1H1T7</accession>
<dbReference type="Proteomes" id="UP001596226">
    <property type="component" value="Unassembled WGS sequence"/>
</dbReference>
<evidence type="ECO:0000256" key="1">
    <source>
        <dbReference type="SAM" id="SignalP"/>
    </source>
</evidence>
<feature type="signal peptide" evidence="1">
    <location>
        <begin position="1"/>
        <end position="34"/>
    </location>
</feature>
<evidence type="ECO:0008006" key="4">
    <source>
        <dbReference type="Google" id="ProtNLM"/>
    </source>
</evidence>
<evidence type="ECO:0000313" key="2">
    <source>
        <dbReference type="EMBL" id="MFC5922362.1"/>
    </source>
</evidence>
<organism evidence="2 3">
    <name type="scientific">Micromonospora vulcania</name>
    <dbReference type="NCBI Taxonomy" id="1441873"/>
    <lineage>
        <taxon>Bacteria</taxon>
        <taxon>Bacillati</taxon>
        <taxon>Actinomycetota</taxon>
        <taxon>Actinomycetes</taxon>
        <taxon>Micromonosporales</taxon>
        <taxon>Micromonosporaceae</taxon>
        <taxon>Micromonospora</taxon>
    </lineage>
</organism>
<sequence>MRRRNGLRRAATAVALLTMGSAVLTATTAAPAMAGATAMECNDGTFHDSSIGRYGAWAGCTGGGSRQYRVKVYCEDNNGNWRTVLGPWKSGGVSSTAYCAEDWIEWAFGSSVVV</sequence>
<keyword evidence="1" id="KW-0732">Signal</keyword>
<feature type="chain" id="PRO_5046635633" description="Secreted protein" evidence="1">
    <location>
        <begin position="35"/>
        <end position="114"/>
    </location>
</feature>
<dbReference type="EMBL" id="JBHSQS010000002">
    <property type="protein sequence ID" value="MFC5922362.1"/>
    <property type="molecule type" value="Genomic_DNA"/>
</dbReference>
<protein>
    <recommendedName>
        <fullName evidence="4">Secreted protein</fullName>
    </recommendedName>
</protein>
<keyword evidence="3" id="KW-1185">Reference proteome</keyword>
<evidence type="ECO:0000313" key="3">
    <source>
        <dbReference type="Proteomes" id="UP001596226"/>
    </source>
</evidence>
<comment type="caution">
    <text evidence="2">The sequence shown here is derived from an EMBL/GenBank/DDBJ whole genome shotgun (WGS) entry which is preliminary data.</text>
</comment>
<proteinExistence type="predicted"/>
<name>A0ABW1H1T7_9ACTN</name>
<reference evidence="3" key="1">
    <citation type="journal article" date="2019" name="Int. J. Syst. Evol. Microbiol.">
        <title>The Global Catalogue of Microorganisms (GCM) 10K type strain sequencing project: providing services to taxonomists for standard genome sequencing and annotation.</title>
        <authorList>
            <consortium name="The Broad Institute Genomics Platform"/>
            <consortium name="The Broad Institute Genome Sequencing Center for Infectious Disease"/>
            <person name="Wu L."/>
            <person name="Ma J."/>
        </authorList>
    </citation>
    <scope>NUCLEOTIDE SEQUENCE [LARGE SCALE GENOMIC DNA]</scope>
    <source>
        <strain evidence="3">CGMCC 4.7144</strain>
    </source>
</reference>
<gene>
    <name evidence="2" type="ORF">ACFQGL_03275</name>
</gene>